<keyword evidence="5 6" id="KW-0472">Membrane</keyword>
<comment type="subcellular location">
    <subcellularLocation>
        <location evidence="1">Cell membrane</location>
        <topology evidence="1">Multi-pass membrane protein</topology>
    </subcellularLocation>
</comment>
<feature type="transmembrane region" description="Helical" evidence="6">
    <location>
        <begin position="155"/>
        <end position="178"/>
    </location>
</feature>
<evidence type="ECO:0000256" key="5">
    <source>
        <dbReference type="ARBA" id="ARBA00023136"/>
    </source>
</evidence>
<feature type="transmembrane region" description="Helical" evidence="6">
    <location>
        <begin position="376"/>
        <end position="398"/>
    </location>
</feature>
<organism evidence="7 8">
    <name type="scientific">Butyricimonas hominis</name>
    <dbReference type="NCBI Taxonomy" id="2763032"/>
    <lineage>
        <taxon>Bacteria</taxon>
        <taxon>Pseudomonadati</taxon>
        <taxon>Bacteroidota</taxon>
        <taxon>Bacteroidia</taxon>
        <taxon>Bacteroidales</taxon>
        <taxon>Odoribacteraceae</taxon>
        <taxon>Butyricimonas</taxon>
    </lineage>
</organism>
<feature type="transmembrane region" description="Helical" evidence="6">
    <location>
        <begin position="12"/>
        <end position="31"/>
    </location>
</feature>
<keyword evidence="2" id="KW-1003">Cell membrane</keyword>
<sequence length="516" mass="58641">MKPSNVVIVNTVFLYVKIVLTAFITLFSTRIILDVLGVEDFGIYNLIAGSVAILSFLNGAMMVSTQRYLSVCLGSNDASKLFKIFNTSFILHIAIALLIFFVIEILGLWLFDGILKFDLERFDVAKLVYHIVAFTLFVTIVGVPYNAAINAREDMWFFALVEILLVVLKLLAAFYLYYTPYDALVVFAVSTLLITFVGYIIKWWWCQWHYQETKIDIKRGVDFKILKEILAFCGWNTLGAAAQVGRNQGTAVVLNVFWGTLANAAYGITNQVNGLLVSFSQTLTSAIAPQIMKSKGSENQSRMLYLAMLSCKFSFFLSSLWGVILLSELPLILRFWLKEVPVNTIEFCRWTIWIFLIMQLYPGLVRALQADGRIKYYQIAISILLLLPLLIGCGLFAWGFSINSIFGVMIFAQVMTLCVTLYFSKIYVGLIIKDYLWNVVLKSCMMFSVSLLVAYIFHYIENEWLRFISVVLTALITQCLFFGKIILSGTEREKVYSIACKLICKIFGNVNEKRFS</sequence>
<evidence type="ECO:0000256" key="2">
    <source>
        <dbReference type="ARBA" id="ARBA00022475"/>
    </source>
</evidence>
<feature type="transmembrane region" description="Helical" evidence="6">
    <location>
        <begin position="347"/>
        <end position="364"/>
    </location>
</feature>
<evidence type="ECO:0000256" key="4">
    <source>
        <dbReference type="ARBA" id="ARBA00022989"/>
    </source>
</evidence>
<evidence type="ECO:0000313" key="7">
    <source>
        <dbReference type="EMBL" id="MBC5622722.1"/>
    </source>
</evidence>
<comment type="caution">
    <text evidence="7">The sequence shown here is derived from an EMBL/GenBank/DDBJ whole genome shotgun (WGS) entry which is preliminary data.</text>
</comment>
<feature type="transmembrane region" description="Helical" evidence="6">
    <location>
        <begin position="404"/>
        <end position="423"/>
    </location>
</feature>
<evidence type="ECO:0000256" key="6">
    <source>
        <dbReference type="SAM" id="Phobius"/>
    </source>
</evidence>
<feature type="transmembrane region" description="Helical" evidence="6">
    <location>
        <begin position="184"/>
        <end position="205"/>
    </location>
</feature>
<proteinExistence type="predicted"/>
<evidence type="ECO:0008006" key="9">
    <source>
        <dbReference type="Google" id="ProtNLM"/>
    </source>
</evidence>
<dbReference type="PANTHER" id="PTHR30250">
    <property type="entry name" value="PST FAMILY PREDICTED COLANIC ACID TRANSPORTER"/>
    <property type="match status" value="1"/>
</dbReference>
<feature type="transmembrane region" description="Helical" evidence="6">
    <location>
        <begin position="127"/>
        <end position="148"/>
    </location>
</feature>
<evidence type="ECO:0000313" key="8">
    <source>
        <dbReference type="Proteomes" id="UP000646484"/>
    </source>
</evidence>
<keyword evidence="3 6" id="KW-0812">Transmembrane</keyword>
<dbReference type="PANTHER" id="PTHR30250:SF26">
    <property type="entry name" value="PSMA PROTEIN"/>
    <property type="match status" value="1"/>
</dbReference>
<protein>
    <recommendedName>
        <fullName evidence="9">Na+-driven multidrug efflux pump</fullName>
    </recommendedName>
</protein>
<dbReference type="RefSeq" id="WP_099289806.1">
    <property type="nucleotide sequence ID" value="NZ_JACOOH010000007.1"/>
</dbReference>
<dbReference type="Proteomes" id="UP000646484">
    <property type="component" value="Unassembled WGS sequence"/>
</dbReference>
<feature type="transmembrane region" description="Helical" evidence="6">
    <location>
        <begin position="43"/>
        <end position="63"/>
    </location>
</feature>
<accession>A0ABR7D4N4</accession>
<feature type="transmembrane region" description="Helical" evidence="6">
    <location>
        <begin position="303"/>
        <end position="327"/>
    </location>
</feature>
<feature type="transmembrane region" description="Helical" evidence="6">
    <location>
        <begin position="464"/>
        <end position="487"/>
    </location>
</feature>
<evidence type="ECO:0000256" key="1">
    <source>
        <dbReference type="ARBA" id="ARBA00004651"/>
    </source>
</evidence>
<name>A0ABR7D4N4_9BACT</name>
<feature type="transmembrane region" description="Helical" evidence="6">
    <location>
        <begin position="435"/>
        <end position="458"/>
    </location>
</feature>
<feature type="transmembrane region" description="Helical" evidence="6">
    <location>
        <begin position="84"/>
        <end position="111"/>
    </location>
</feature>
<evidence type="ECO:0000256" key="3">
    <source>
        <dbReference type="ARBA" id="ARBA00022692"/>
    </source>
</evidence>
<dbReference type="EMBL" id="JACOOH010000007">
    <property type="protein sequence ID" value="MBC5622722.1"/>
    <property type="molecule type" value="Genomic_DNA"/>
</dbReference>
<dbReference type="InterPro" id="IPR050833">
    <property type="entry name" value="Poly_Biosynth_Transport"/>
</dbReference>
<reference evidence="7 8" key="1">
    <citation type="submission" date="2020-08" db="EMBL/GenBank/DDBJ databases">
        <title>Genome public.</title>
        <authorList>
            <person name="Liu C."/>
            <person name="Sun Q."/>
        </authorList>
    </citation>
    <scope>NUCLEOTIDE SEQUENCE [LARGE SCALE GENOMIC DNA]</scope>
    <source>
        <strain evidence="7 8">NSJ-56</strain>
    </source>
</reference>
<gene>
    <name evidence="7" type="ORF">H8S64_16640</name>
</gene>
<keyword evidence="4 6" id="KW-1133">Transmembrane helix</keyword>
<keyword evidence="8" id="KW-1185">Reference proteome</keyword>